<evidence type="ECO:0000313" key="3">
    <source>
        <dbReference type="Ensembl" id="ENSRBIP00000030737.1"/>
    </source>
</evidence>
<dbReference type="AlphaFoldDB" id="A0A2K6M4P2"/>
<dbReference type="InterPro" id="IPR020984">
    <property type="entry name" value="Speedy"/>
</dbReference>
<reference evidence="3 4" key="1">
    <citation type="submission" date="2016-06" db="EMBL/GenBank/DDBJ databases">
        <title>Genome of Rhinopithecus bieti.</title>
        <authorList>
            <person name="Wu"/>
            <person name="C.-I. and Zhang"/>
            <person name="Y."/>
        </authorList>
    </citation>
    <scope>NUCLEOTIDE SEQUENCE</scope>
</reference>
<evidence type="ECO:0000256" key="2">
    <source>
        <dbReference type="SAM" id="MobiDB-lite"/>
    </source>
</evidence>
<keyword evidence="4" id="KW-1185">Reference proteome</keyword>
<dbReference type="Proteomes" id="UP000233180">
    <property type="component" value="Unassembled WGS sequence"/>
</dbReference>
<evidence type="ECO:0000313" key="4">
    <source>
        <dbReference type="Proteomes" id="UP000233180"/>
    </source>
</evidence>
<organism evidence="3 4">
    <name type="scientific">Rhinopithecus bieti</name>
    <name type="common">Black snub-nosed monkey</name>
    <name type="synonym">Pygathrix bieti</name>
    <dbReference type="NCBI Taxonomy" id="61621"/>
    <lineage>
        <taxon>Eukaryota</taxon>
        <taxon>Metazoa</taxon>
        <taxon>Chordata</taxon>
        <taxon>Craniata</taxon>
        <taxon>Vertebrata</taxon>
        <taxon>Euteleostomi</taxon>
        <taxon>Mammalia</taxon>
        <taxon>Eutheria</taxon>
        <taxon>Euarchontoglires</taxon>
        <taxon>Primates</taxon>
        <taxon>Haplorrhini</taxon>
        <taxon>Catarrhini</taxon>
        <taxon>Cercopithecidae</taxon>
        <taxon>Colobinae</taxon>
        <taxon>Rhinopithecus</taxon>
    </lineage>
</organism>
<sequence length="391" mass="44963">MDRTETRFRGLGQILGKIMTSCQPHPQDEEQSPQLSTSGYPRQEVVDNEVLGPSASGVDPSPPCRSLCWKRKREWSDKSEESSEEEPEKELAPEPEETWVVETVCGLKMKLKQQLVSSVLPEHHEDFNRLPAPGVDPSPPCRSLCWKRKREWSDESEDSSEEEPEKELAPEPEETWVAEMLYTLLLAALLLPQKPCPASHADICSLITEDPVIKRFLAWDKDLRMSDKYLLAMVIAYFSRAGLFSWQYQRIHFFLTFLVLLSLSFHQLQMPSTSSRPQFRSLLHHSNPLSNAPCWGLLESLPKPWGFLVQPEHLSKAQQPGLSEIPWFRRRRTSFSLTNSLPRTRRHVLRKACFISSVPLQGWVSLEELEEAVQAMTSEHWVWAARSRHLS</sequence>
<dbReference type="InterPro" id="IPR057742">
    <property type="entry name" value="Speedy_E"/>
</dbReference>
<dbReference type="Pfam" id="PF11357">
    <property type="entry name" value="Spy1"/>
    <property type="match status" value="1"/>
</dbReference>
<protein>
    <submittedName>
        <fullName evidence="3">Uncharacterized protein</fullName>
    </submittedName>
</protein>
<dbReference type="GeneTree" id="ENSGT00940000154173"/>
<feature type="region of interest" description="Disordered" evidence="2">
    <location>
        <begin position="18"/>
        <end position="95"/>
    </location>
</feature>
<accession>A0A2K6M4P2</accession>
<name>A0A2K6M4P2_RHIBE</name>
<comment type="similarity">
    <text evidence="1">Belongs to the Speedy/Ringo family.</text>
</comment>
<dbReference type="GO" id="GO:0019901">
    <property type="term" value="F:protein kinase binding"/>
    <property type="evidence" value="ECO:0007669"/>
    <property type="project" value="InterPro"/>
</dbReference>
<reference evidence="3" key="2">
    <citation type="submission" date="2025-08" db="UniProtKB">
        <authorList>
            <consortium name="Ensembl"/>
        </authorList>
    </citation>
    <scope>IDENTIFICATION</scope>
</reference>
<feature type="compositionally biased region" description="Acidic residues" evidence="2">
    <location>
        <begin position="82"/>
        <end position="95"/>
    </location>
</feature>
<dbReference type="Ensembl" id="ENSRBIT00000054699.1">
    <property type="protein sequence ID" value="ENSRBIP00000030737.1"/>
    <property type="gene ID" value="ENSRBIG00000039206.1"/>
</dbReference>
<reference evidence="3" key="3">
    <citation type="submission" date="2025-09" db="UniProtKB">
        <authorList>
            <consortium name="Ensembl"/>
        </authorList>
    </citation>
    <scope>IDENTIFICATION</scope>
</reference>
<evidence type="ECO:0000256" key="1">
    <source>
        <dbReference type="ARBA" id="ARBA00010932"/>
    </source>
</evidence>
<dbReference type="PANTHER" id="PTHR31156">
    <property type="entry name" value="WBSCR19-LIKE PROTEIN"/>
    <property type="match status" value="1"/>
</dbReference>
<proteinExistence type="inferred from homology"/>